<comment type="caution">
    <text evidence="3">The sequence shown here is derived from an EMBL/GenBank/DDBJ whole genome shotgun (WGS) entry which is preliminary data.</text>
</comment>
<feature type="compositionally biased region" description="Low complexity" evidence="1">
    <location>
        <begin position="1"/>
        <end position="16"/>
    </location>
</feature>
<keyword evidence="4" id="KW-1185">Reference proteome</keyword>
<evidence type="ECO:0000256" key="1">
    <source>
        <dbReference type="SAM" id="MobiDB-lite"/>
    </source>
</evidence>
<proteinExistence type="predicted"/>
<protein>
    <submittedName>
        <fullName evidence="3">Membrane protein</fullName>
    </submittedName>
</protein>
<keyword evidence="2" id="KW-0472">Membrane</keyword>
<accession>A0A931DGP9</accession>
<name>A0A931DGP9_9ACTN</name>
<feature type="transmembrane region" description="Helical" evidence="2">
    <location>
        <begin position="118"/>
        <end position="138"/>
    </location>
</feature>
<keyword evidence="2" id="KW-1133">Transmembrane helix</keyword>
<dbReference type="InterPro" id="IPR018650">
    <property type="entry name" value="STSV1_Orf64"/>
</dbReference>
<dbReference type="Proteomes" id="UP000614047">
    <property type="component" value="Unassembled WGS sequence"/>
</dbReference>
<dbReference type="AlphaFoldDB" id="A0A931DGP9"/>
<gene>
    <name evidence="3" type="ORF">IW256_001339</name>
</gene>
<reference evidence="3" key="1">
    <citation type="submission" date="2020-11" db="EMBL/GenBank/DDBJ databases">
        <title>Sequencing the genomes of 1000 actinobacteria strains.</title>
        <authorList>
            <person name="Klenk H.-P."/>
        </authorList>
    </citation>
    <scope>NUCLEOTIDE SEQUENCE</scope>
    <source>
        <strain evidence="3">DSM 43175</strain>
    </source>
</reference>
<evidence type="ECO:0000313" key="4">
    <source>
        <dbReference type="Proteomes" id="UP000614047"/>
    </source>
</evidence>
<feature type="transmembrane region" description="Helical" evidence="2">
    <location>
        <begin position="225"/>
        <end position="245"/>
    </location>
</feature>
<organism evidence="3 4">
    <name type="scientific">Actinomadura viridis</name>
    <dbReference type="NCBI Taxonomy" id="58110"/>
    <lineage>
        <taxon>Bacteria</taxon>
        <taxon>Bacillati</taxon>
        <taxon>Actinomycetota</taxon>
        <taxon>Actinomycetes</taxon>
        <taxon>Streptosporangiales</taxon>
        <taxon>Thermomonosporaceae</taxon>
        <taxon>Actinomadura</taxon>
    </lineage>
</organism>
<dbReference type="RefSeq" id="WP_197010120.1">
    <property type="nucleotide sequence ID" value="NZ_BAABES010000006.1"/>
</dbReference>
<feature type="transmembrane region" description="Helical" evidence="2">
    <location>
        <begin position="329"/>
        <end position="348"/>
    </location>
</feature>
<feature type="transmembrane region" description="Helical" evidence="2">
    <location>
        <begin position="145"/>
        <end position="163"/>
    </location>
</feature>
<dbReference type="EMBL" id="JADOUA010000001">
    <property type="protein sequence ID" value="MBG6087226.1"/>
    <property type="molecule type" value="Genomic_DNA"/>
</dbReference>
<feature type="transmembrane region" description="Helical" evidence="2">
    <location>
        <begin position="197"/>
        <end position="219"/>
    </location>
</feature>
<feature type="region of interest" description="Disordered" evidence="1">
    <location>
        <begin position="1"/>
        <end position="23"/>
    </location>
</feature>
<sequence length="508" mass="54683">MARAAGAEEPTGAAAGSDAATLPEGSAGPDRLRRWAPGVLAALLFCLYSAYAIARHRNLYTAGFDLGIFDQAVRAYAAFEAPIVPIKGPGFNLLGDHFHPIIALLAPLYWVWPDPVTLLVAQAALIAVSVVPITRYALRRLGTGTGLIMSAMYGLSWGVHGAIGFDFHEIAFAVPMLAFAMVALAEHRWTAAAAWTLPLIFVKEDMGLTVAAVGAYLWWRGSRRTGALLVVIGLVAVAFTVKVFLPYFNTNGFSYSAFVEGGPVRALTGLPLGFGEHPGKAMPIIMVLIITCGATLRSPLTLLVIPGLLPRLISDNPFHWSIGGVHYNAPLMPILFVATISALPAFAASRSRFVRRYGRAVVWVTAVFTLLPPMVIWNGMLVPQTYRLERHAVAAGRVLSMIPDGAAVAASNRLAPHLVDRTGVVLFPSRGDERVDWVVVDTVYWAKEGASSASKRGRELIEARERRAELGLDSPSARQQSAALRTLGGRGFVQVASEDGVLLFRRTR</sequence>
<evidence type="ECO:0000313" key="3">
    <source>
        <dbReference type="EMBL" id="MBG6087226.1"/>
    </source>
</evidence>
<dbReference type="Pfam" id="PF09852">
    <property type="entry name" value="DUF2079"/>
    <property type="match status" value="1"/>
</dbReference>
<feature type="transmembrane region" description="Helical" evidence="2">
    <location>
        <begin position="360"/>
        <end position="380"/>
    </location>
</feature>
<keyword evidence="2" id="KW-0812">Transmembrane</keyword>
<feature type="transmembrane region" description="Helical" evidence="2">
    <location>
        <begin position="35"/>
        <end position="54"/>
    </location>
</feature>
<feature type="transmembrane region" description="Helical" evidence="2">
    <location>
        <begin position="284"/>
        <end position="309"/>
    </location>
</feature>
<evidence type="ECO:0000256" key="2">
    <source>
        <dbReference type="SAM" id="Phobius"/>
    </source>
</evidence>